<reference evidence="1" key="1">
    <citation type="journal article" date="2015" name="Nature">
        <title>Complex archaea that bridge the gap between prokaryotes and eukaryotes.</title>
        <authorList>
            <person name="Spang A."/>
            <person name="Saw J.H."/>
            <person name="Jorgensen S.L."/>
            <person name="Zaremba-Niedzwiedzka K."/>
            <person name="Martijn J."/>
            <person name="Lind A.E."/>
            <person name="van Eijk R."/>
            <person name="Schleper C."/>
            <person name="Guy L."/>
            <person name="Ettema T.J."/>
        </authorList>
    </citation>
    <scope>NUCLEOTIDE SEQUENCE</scope>
</reference>
<sequence>MAEEIKQKIREFLRDHPKEEFSISKVRENIGHAYPSILKWAMILAANPEENITIKDFGNIKLVSYVGECKTE</sequence>
<accession>A0A0F9AS22</accession>
<comment type="caution">
    <text evidence="1">The sequence shown here is derived from an EMBL/GenBank/DDBJ whole genome shotgun (WGS) entry which is preliminary data.</text>
</comment>
<gene>
    <name evidence="1" type="ORF">LCGC14_2538110</name>
</gene>
<protein>
    <submittedName>
        <fullName evidence="1">Uncharacterized protein</fullName>
    </submittedName>
</protein>
<dbReference type="EMBL" id="LAZR01041354">
    <property type="protein sequence ID" value="KKL12205.1"/>
    <property type="molecule type" value="Genomic_DNA"/>
</dbReference>
<proteinExistence type="predicted"/>
<organism evidence="1">
    <name type="scientific">marine sediment metagenome</name>
    <dbReference type="NCBI Taxonomy" id="412755"/>
    <lineage>
        <taxon>unclassified sequences</taxon>
        <taxon>metagenomes</taxon>
        <taxon>ecological metagenomes</taxon>
    </lineage>
</organism>
<evidence type="ECO:0000313" key="1">
    <source>
        <dbReference type="EMBL" id="KKL12205.1"/>
    </source>
</evidence>
<dbReference type="AlphaFoldDB" id="A0A0F9AS22"/>
<name>A0A0F9AS22_9ZZZZ</name>